<dbReference type="PANTHER" id="PTHR46558:SF11">
    <property type="entry name" value="HTH-TYPE TRANSCRIPTIONAL REGULATOR XRE"/>
    <property type="match status" value="1"/>
</dbReference>
<accession>A0A6N7IQE1</accession>
<feature type="transmembrane region" description="Helical" evidence="2">
    <location>
        <begin position="109"/>
        <end position="127"/>
    </location>
</feature>
<gene>
    <name evidence="4" type="ORF">GFC01_08160</name>
</gene>
<feature type="transmembrane region" description="Helical" evidence="2">
    <location>
        <begin position="34"/>
        <end position="52"/>
    </location>
</feature>
<evidence type="ECO:0000256" key="1">
    <source>
        <dbReference type="ARBA" id="ARBA00023125"/>
    </source>
</evidence>
<dbReference type="PROSITE" id="PS50943">
    <property type="entry name" value="HTH_CROC1"/>
    <property type="match status" value="1"/>
</dbReference>
<keyword evidence="5" id="KW-1185">Reference proteome</keyword>
<comment type="caution">
    <text evidence="4">The sequence shown here is derived from an EMBL/GenBank/DDBJ whole genome shotgun (WGS) entry which is preliminary data.</text>
</comment>
<dbReference type="Pfam" id="PF01381">
    <property type="entry name" value="HTH_3"/>
    <property type="match status" value="1"/>
</dbReference>
<proteinExistence type="predicted"/>
<protein>
    <submittedName>
        <fullName evidence="4">Helix-turn-helix domain-containing protein</fullName>
    </submittedName>
</protein>
<keyword evidence="2" id="KW-1133">Transmembrane helix</keyword>
<dbReference type="EMBL" id="WHYR01000018">
    <property type="protein sequence ID" value="MQL52244.1"/>
    <property type="molecule type" value="Genomic_DNA"/>
</dbReference>
<evidence type="ECO:0000259" key="3">
    <source>
        <dbReference type="PROSITE" id="PS50943"/>
    </source>
</evidence>
<keyword evidence="1" id="KW-0238">DNA-binding</keyword>
<dbReference type="GO" id="GO:0003677">
    <property type="term" value="F:DNA binding"/>
    <property type="evidence" value="ECO:0007669"/>
    <property type="project" value="UniProtKB-KW"/>
</dbReference>
<evidence type="ECO:0000256" key="2">
    <source>
        <dbReference type="SAM" id="Phobius"/>
    </source>
</evidence>
<sequence length="332" mass="37607">MYLEKLYSPGQAGSWSVEITGRVLQVSFKVQKHWWRWLLVGVCLLAIAYFSGQSFAEQDLRPEIRRHPRMVEKVRELPPVSFSYSGQPVDNRRAPADFIQFWLRKGAHVVIYGALGLSLAAALDGAGSGGRRRWMLAGVIVILVGALDEWHQTFVPGRTGRAVDVLVDLAGFVVLVFFFSLFVRFREKSFASQEIRTVDRGSAFVSLFGERLAFLRQQKGLSQAELARLLGVGQSTIAMYEKNKRLPDYQFLIRLANFFGVSTDYLLGRVDQPHFSGDEKVMDVKLHAVAIDPLFAGLLRRVSDLTEEKKQTLAEYWELALEYVKSKKKSKN</sequence>
<dbReference type="SUPFAM" id="SSF47413">
    <property type="entry name" value="lambda repressor-like DNA-binding domains"/>
    <property type="match status" value="1"/>
</dbReference>
<dbReference type="InterPro" id="IPR010982">
    <property type="entry name" value="Lambda_DNA-bd_dom_sf"/>
</dbReference>
<dbReference type="Pfam" id="PF04892">
    <property type="entry name" value="VanZ"/>
    <property type="match status" value="1"/>
</dbReference>
<dbReference type="AlphaFoldDB" id="A0A6N7IQE1"/>
<dbReference type="InterPro" id="IPR006976">
    <property type="entry name" value="VanZ-like"/>
</dbReference>
<dbReference type="Proteomes" id="UP000441717">
    <property type="component" value="Unassembled WGS sequence"/>
</dbReference>
<dbReference type="Gene3D" id="1.10.260.40">
    <property type="entry name" value="lambda repressor-like DNA-binding domains"/>
    <property type="match status" value="1"/>
</dbReference>
<reference evidence="4 5" key="1">
    <citation type="submission" date="2019-10" db="EMBL/GenBank/DDBJ databases">
        <title>Comparative genomics of sulfur disproportionating microorganisms.</title>
        <authorList>
            <person name="Ward L.M."/>
            <person name="Bertran E."/>
            <person name="Johnston D."/>
        </authorList>
    </citation>
    <scope>NUCLEOTIDE SEQUENCE [LARGE SCALE GENOMIC DNA]</scope>
    <source>
        <strain evidence="4 5">DSM 14055</strain>
    </source>
</reference>
<evidence type="ECO:0000313" key="5">
    <source>
        <dbReference type="Proteomes" id="UP000441717"/>
    </source>
</evidence>
<name>A0A6N7IQE1_9FIRM</name>
<dbReference type="NCBIfam" id="NF037970">
    <property type="entry name" value="vanZ_1"/>
    <property type="match status" value="1"/>
</dbReference>
<keyword evidence="2" id="KW-0812">Transmembrane</keyword>
<dbReference type="InterPro" id="IPR001387">
    <property type="entry name" value="Cro/C1-type_HTH"/>
</dbReference>
<organism evidence="4 5">
    <name type="scientific">Desulfofundulus thermobenzoicus</name>
    <dbReference type="NCBI Taxonomy" id="29376"/>
    <lineage>
        <taxon>Bacteria</taxon>
        <taxon>Bacillati</taxon>
        <taxon>Bacillota</taxon>
        <taxon>Clostridia</taxon>
        <taxon>Eubacteriales</taxon>
        <taxon>Peptococcaceae</taxon>
        <taxon>Desulfofundulus</taxon>
    </lineage>
</organism>
<feature type="domain" description="HTH cro/C1-type" evidence="3">
    <location>
        <begin position="212"/>
        <end position="266"/>
    </location>
</feature>
<dbReference type="PANTHER" id="PTHR46558">
    <property type="entry name" value="TRACRIPTIONAL REGULATORY PROTEIN-RELATED-RELATED"/>
    <property type="match status" value="1"/>
</dbReference>
<dbReference type="CDD" id="cd00093">
    <property type="entry name" value="HTH_XRE"/>
    <property type="match status" value="1"/>
</dbReference>
<keyword evidence="2" id="KW-0472">Membrane</keyword>
<evidence type="ECO:0000313" key="4">
    <source>
        <dbReference type="EMBL" id="MQL52244.1"/>
    </source>
</evidence>
<feature type="transmembrane region" description="Helical" evidence="2">
    <location>
        <begin position="165"/>
        <end position="183"/>
    </location>
</feature>
<dbReference type="SMART" id="SM00530">
    <property type="entry name" value="HTH_XRE"/>
    <property type="match status" value="1"/>
</dbReference>